<comment type="caution">
    <text evidence="2">The sequence shown here is derived from an EMBL/GenBank/DDBJ whole genome shotgun (WGS) entry which is preliminary data.</text>
</comment>
<dbReference type="Gene3D" id="3.40.630.30">
    <property type="match status" value="1"/>
</dbReference>
<feature type="domain" description="N-acetyltransferase" evidence="1">
    <location>
        <begin position="1"/>
        <end position="145"/>
    </location>
</feature>
<accession>A0ABS7L2K0</accession>
<dbReference type="PROSITE" id="PS51186">
    <property type="entry name" value="GNAT"/>
    <property type="match status" value="1"/>
</dbReference>
<evidence type="ECO:0000313" key="2">
    <source>
        <dbReference type="EMBL" id="MBY0757304.1"/>
    </source>
</evidence>
<dbReference type="CDD" id="cd04301">
    <property type="entry name" value="NAT_SF"/>
    <property type="match status" value="1"/>
</dbReference>
<dbReference type="EMBL" id="JAIKTU010000021">
    <property type="protein sequence ID" value="MBY0757304.1"/>
    <property type="molecule type" value="Genomic_DNA"/>
</dbReference>
<dbReference type="InterPro" id="IPR000182">
    <property type="entry name" value="GNAT_dom"/>
</dbReference>
<sequence>MEIRILDREDIYWNRTIEMAEKCSWRAGASLAKRMRENMFEDFECPFAVVEYDKIVGFCTITKTDYIPNCTYTPWIGFVFVDEKYRGNRVSEKMIKKVFEYAKREGFEKIYIATGEENLYEKYGFVQIDTLKSYGNTLEKILMYEFYL</sequence>
<protein>
    <submittedName>
        <fullName evidence="2">GNAT family N-acetyltransferase</fullName>
    </submittedName>
</protein>
<dbReference type="Proteomes" id="UP001299068">
    <property type="component" value="Unassembled WGS sequence"/>
</dbReference>
<reference evidence="2 3" key="1">
    <citation type="journal article" date="2021" name="Cell Host Microbe">
        <title>in vivo commensal control of Clostridioides difficile virulence.</title>
        <authorList>
            <person name="Girinathan B.P."/>
            <person name="Dibenedetto N."/>
            <person name="Worley J.N."/>
            <person name="Peltier J."/>
            <person name="Arrieta-Ortiz M.L."/>
            <person name="Rupa Christinal Immanuel S."/>
            <person name="Lavin R."/>
            <person name="Delaney M.L."/>
            <person name="Cummins C."/>
            <person name="Hoffmann M."/>
            <person name="Luo Y."/>
            <person name="Gonzalez-Escalona N."/>
            <person name="Allard M."/>
            <person name="Onderdonk A.B."/>
            <person name="Gerber G.K."/>
            <person name="Sonenshein A.L."/>
            <person name="Baliga N."/>
            <person name="Dupuy B."/>
            <person name="Bry L."/>
        </authorList>
    </citation>
    <scope>NUCLEOTIDE SEQUENCE [LARGE SCALE GENOMIC DNA]</scope>
    <source>
        <strain evidence="2 3">DSM 599</strain>
    </source>
</reference>
<dbReference type="SUPFAM" id="SSF55729">
    <property type="entry name" value="Acyl-CoA N-acyltransferases (Nat)"/>
    <property type="match status" value="1"/>
</dbReference>
<dbReference type="Pfam" id="PF00583">
    <property type="entry name" value="Acetyltransf_1"/>
    <property type="match status" value="1"/>
</dbReference>
<name>A0ABS7L2K0_CLOSR</name>
<organism evidence="2 3">
    <name type="scientific">Clostridium sardiniense</name>
    <name type="common">Clostridium absonum</name>
    <dbReference type="NCBI Taxonomy" id="29369"/>
    <lineage>
        <taxon>Bacteria</taxon>
        <taxon>Bacillati</taxon>
        <taxon>Bacillota</taxon>
        <taxon>Clostridia</taxon>
        <taxon>Eubacteriales</taxon>
        <taxon>Clostridiaceae</taxon>
        <taxon>Clostridium</taxon>
    </lineage>
</organism>
<evidence type="ECO:0000259" key="1">
    <source>
        <dbReference type="PROSITE" id="PS51186"/>
    </source>
</evidence>
<keyword evidence="3" id="KW-1185">Reference proteome</keyword>
<proteinExistence type="predicted"/>
<dbReference type="InterPro" id="IPR016181">
    <property type="entry name" value="Acyl_CoA_acyltransferase"/>
</dbReference>
<evidence type="ECO:0000313" key="3">
    <source>
        <dbReference type="Proteomes" id="UP001299068"/>
    </source>
</evidence>
<gene>
    <name evidence="2" type="ORF">K5V21_17890</name>
</gene>
<dbReference type="RefSeq" id="WP_221862407.1">
    <property type="nucleotide sequence ID" value="NZ_JAIKTU010000021.1"/>
</dbReference>